<dbReference type="CDD" id="cd01948">
    <property type="entry name" value="EAL"/>
    <property type="match status" value="1"/>
</dbReference>
<dbReference type="Proteomes" id="UP000566711">
    <property type="component" value="Unassembled WGS sequence"/>
</dbReference>
<feature type="non-terminal residue" evidence="2">
    <location>
        <position position="1"/>
    </location>
</feature>
<dbReference type="Pfam" id="PF00563">
    <property type="entry name" value="EAL"/>
    <property type="match status" value="1"/>
</dbReference>
<reference evidence="2 3" key="1">
    <citation type="submission" date="2020-07" db="EMBL/GenBank/DDBJ databases">
        <title>Novel species isolated from subtropical streams in China.</title>
        <authorList>
            <person name="Lu H."/>
        </authorList>
    </citation>
    <scope>NUCLEOTIDE SEQUENCE [LARGE SCALE GENOMIC DNA]</scope>
    <source>
        <strain evidence="2 3">FT3S</strain>
    </source>
</reference>
<dbReference type="PROSITE" id="PS50883">
    <property type="entry name" value="EAL"/>
    <property type="match status" value="1"/>
</dbReference>
<keyword evidence="3" id="KW-1185">Reference proteome</keyword>
<dbReference type="RefSeq" id="WP_182220997.1">
    <property type="nucleotide sequence ID" value="NZ_JACEZS010000108.1"/>
</dbReference>
<accession>A0A7W2I9S5</accession>
<organism evidence="2 3">
    <name type="scientific">Rugamonas fusca</name>
    <dbReference type="NCBI Taxonomy" id="2758568"/>
    <lineage>
        <taxon>Bacteria</taxon>
        <taxon>Pseudomonadati</taxon>
        <taxon>Pseudomonadota</taxon>
        <taxon>Betaproteobacteria</taxon>
        <taxon>Burkholderiales</taxon>
        <taxon>Oxalobacteraceae</taxon>
        <taxon>Telluria group</taxon>
        <taxon>Rugamonas</taxon>
    </lineage>
</organism>
<name>A0A7W2I9S5_9BURK</name>
<sequence>LAYLKKLSVDKLKIDRSFVDDMLDAPDSASIVNAVIQLGHGLNLTVIAEGVETEAQLAFLRSAGCDEAQGYLISKPIPASAFQD</sequence>
<gene>
    <name evidence="2" type="ORF">H3H36_26545</name>
</gene>
<evidence type="ECO:0000313" key="2">
    <source>
        <dbReference type="EMBL" id="MBA5608884.1"/>
    </source>
</evidence>
<proteinExistence type="predicted"/>
<dbReference type="PANTHER" id="PTHR33121">
    <property type="entry name" value="CYCLIC DI-GMP PHOSPHODIESTERASE PDEF"/>
    <property type="match status" value="1"/>
</dbReference>
<dbReference type="GO" id="GO:0071111">
    <property type="term" value="F:cyclic-guanylate-specific phosphodiesterase activity"/>
    <property type="evidence" value="ECO:0007669"/>
    <property type="project" value="InterPro"/>
</dbReference>
<dbReference type="Gene3D" id="3.20.20.450">
    <property type="entry name" value="EAL domain"/>
    <property type="match status" value="1"/>
</dbReference>
<dbReference type="EMBL" id="JACEZS010000108">
    <property type="protein sequence ID" value="MBA5608884.1"/>
    <property type="molecule type" value="Genomic_DNA"/>
</dbReference>
<evidence type="ECO:0000259" key="1">
    <source>
        <dbReference type="PROSITE" id="PS50883"/>
    </source>
</evidence>
<dbReference type="InterPro" id="IPR050706">
    <property type="entry name" value="Cyclic-di-GMP_PDE-like"/>
</dbReference>
<feature type="domain" description="EAL" evidence="1">
    <location>
        <begin position="1"/>
        <end position="84"/>
    </location>
</feature>
<dbReference type="InterPro" id="IPR001633">
    <property type="entry name" value="EAL_dom"/>
</dbReference>
<evidence type="ECO:0000313" key="3">
    <source>
        <dbReference type="Proteomes" id="UP000566711"/>
    </source>
</evidence>
<comment type="caution">
    <text evidence="2">The sequence shown here is derived from an EMBL/GenBank/DDBJ whole genome shotgun (WGS) entry which is preliminary data.</text>
</comment>
<protein>
    <submittedName>
        <fullName evidence="2">EAL domain-containing protein</fullName>
    </submittedName>
</protein>
<feature type="non-terminal residue" evidence="2">
    <location>
        <position position="84"/>
    </location>
</feature>
<dbReference type="SUPFAM" id="SSF141868">
    <property type="entry name" value="EAL domain-like"/>
    <property type="match status" value="1"/>
</dbReference>
<dbReference type="PANTHER" id="PTHR33121:SF71">
    <property type="entry name" value="OXYGEN SENSOR PROTEIN DOSP"/>
    <property type="match status" value="1"/>
</dbReference>
<dbReference type="InterPro" id="IPR035919">
    <property type="entry name" value="EAL_sf"/>
</dbReference>
<dbReference type="AlphaFoldDB" id="A0A7W2I9S5"/>